<dbReference type="EMBL" id="CP066775">
    <property type="protein sequence ID" value="QQL49924.1"/>
    <property type="molecule type" value="Genomic_DNA"/>
</dbReference>
<evidence type="ECO:0000313" key="2">
    <source>
        <dbReference type="Proteomes" id="UP000429232"/>
    </source>
</evidence>
<dbReference type="KEGG" id="mgik:GO620_000285"/>
<accession>A0A6I4HWV2</accession>
<proteinExistence type="predicted"/>
<keyword evidence="2" id="KW-1185">Reference proteome</keyword>
<dbReference type="AlphaFoldDB" id="A0A6I4HWV2"/>
<evidence type="ECO:0000313" key="1">
    <source>
        <dbReference type="EMBL" id="QQL49924.1"/>
    </source>
</evidence>
<protein>
    <submittedName>
        <fullName evidence="1">Uncharacterized protein</fullName>
    </submittedName>
</protein>
<organism evidence="1 2">
    <name type="scientific">Mucilaginibacter ginkgonis</name>
    <dbReference type="NCBI Taxonomy" id="2682091"/>
    <lineage>
        <taxon>Bacteria</taxon>
        <taxon>Pseudomonadati</taxon>
        <taxon>Bacteroidota</taxon>
        <taxon>Sphingobacteriia</taxon>
        <taxon>Sphingobacteriales</taxon>
        <taxon>Sphingobacteriaceae</taxon>
        <taxon>Mucilaginibacter</taxon>
    </lineage>
</organism>
<dbReference type="RefSeq" id="WP_157523367.1">
    <property type="nucleotide sequence ID" value="NZ_CP066775.1"/>
</dbReference>
<reference evidence="1 2" key="1">
    <citation type="submission" date="2020-12" db="EMBL/GenBank/DDBJ databases">
        <title>HMF7856_wgs.fasta genome submission.</title>
        <authorList>
            <person name="Kang H."/>
            <person name="Kim H."/>
            <person name="Joh K."/>
        </authorList>
    </citation>
    <scope>NUCLEOTIDE SEQUENCE [LARGE SCALE GENOMIC DNA]</scope>
    <source>
        <strain evidence="1 2">HMF7856</strain>
    </source>
</reference>
<gene>
    <name evidence="1" type="ORF">GO620_000285</name>
</gene>
<dbReference type="Proteomes" id="UP000429232">
    <property type="component" value="Chromosome"/>
</dbReference>
<sequence length="78" mass="8943">MDERNFKISKAFPFGNDLIILGLLFISQLLVANVKAADKTIPEYHPHKIPASGISLVNWRFHEGSDIRWSKEKFDDSE</sequence>
<name>A0A6I4HWV2_9SPHI</name>